<keyword evidence="22" id="KW-0486">Methionine biosynthesis</keyword>
<evidence type="ECO:0000256" key="19">
    <source>
        <dbReference type="ARBA" id="ARBA00023027"/>
    </source>
</evidence>
<evidence type="ECO:0000256" key="22">
    <source>
        <dbReference type="ARBA" id="ARBA00023167"/>
    </source>
</evidence>
<dbReference type="GO" id="GO:0009086">
    <property type="term" value="P:methionine biosynthetic process"/>
    <property type="evidence" value="ECO:0007669"/>
    <property type="project" value="UniProtKB-KW"/>
</dbReference>
<evidence type="ECO:0000256" key="12">
    <source>
        <dbReference type="ARBA" id="ARBA00022697"/>
    </source>
</evidence>
<dbReference type="Pfam" id="PF22468">
    <property type="entry name" value="ACT_9"/>
    <property type="match status" value="2"/>
</dbReference>
<dbReference type="Gene3D" id="3.30.2130.10">
    <property type="entry name" value="VC0802-like"/>
    <property type="match status" value="1"/>
</dbReference>
<dbReference type="InterPro" id="IPR002912">
    <property type="entry name" value="ACT_dom"/>
</dbReference>
<dbReference type="SUPFAM" id="SSF51735">
    <property type="entry name" value="NAD(P)-binding Rossmann-fold domains"/>
    <property type="match status" value="1"/>
</dbReference>
<dbReference type="FunFam" id="3.30.2130.10:FF:000001">
    <property type="entry name" value="Bifunctional aspartokinase/homoserine dehydrogenase"/>
    <property type="match status" value="1"/>
</dbReference>
<dbReference type="InterPro" id="IPR036393">
    <property type="entry name" value="AceGlu_kinase-like_sf"/>
</dbReference>
<dbReference type="InterPro" id="IPR036291">
    <property type="entry name" value="NAD(P)-bd_dom_sf"/>
</dbReference>
<dbReference type="Proteomes" id="UP000031167">
    <property type="component" value="Unassembled WGS sequence"/>
</dbReference>
<evidence type="ECO:0000256" key="25">
    <source>
        <dbReference type="ARBA" id="ARBA00048561"/>
    </source>
</evidence>
<dbReference type="PROSITE" id="PS00324">
    <property type="entry name" value="ASPARTOKINASE"/>
    <property type="match status" value="1"/>
</dbReference>
<comment type="pathway">
    <text evidence="2">Amino-acid biosynthesis; L-lysine biosynthesis via DAP pathway; (S)-tetrahydrodipicolinate from L-aspartate: step 1/4.</text>
</comment>
<keyword evidence="21" id="KW-0457">Lysine biosynthesis</keyword>
<evidence type="ECO:0000256" key="16">
    <source>
        <dbReference type="ARBA" id="ARBA00022840"/>
    </source>
</evidence>
<comment type="pathway">
    <text evidence="6">Amino-acid biosynthesis; L-threonine biosynthesis; L-threonine from L-aspartate: step 1/5.</text>
</comment>
<name>A0A0B4D3J1_9FLAO</name>
<dbReference type="OrthoDB" id="9799110at2"/>
<evidence type="ECO:0000313" key="30">
    <source>
        <dbReference type="Proteomes" id="UP000031167"/>
    </source>
</evidence>
<dbReference type="PROSITE" id="PS01042">
    <property type="entry name" value="HOMOSER_DHGENASE"/>
    <property type="match status" value="1"/>
</dbReference>
<dbReference type="GO" id="GO:0009088">
    <property type="term" value="P:threonine biosynthetic process"/>
    <property type="evidence" value="ECO:0007669"/>
    <property type="project" value="UniProtKB-UniPathway"/>
</dbReference>
<keyword evidence="13" id="KW-0479">Metal-binding</keyword>
<dbReference type="STRING" id="363331.RM51_09165"/>
<dbReference type="InterPro" id="IPR042199">
    <property type="entry name" value="AsparK_Bifunc_asparK/hSer_DH"/>
</dbReference>
<dbReference type="GO" id="GO:0050661">
    <property type="term" value="F:NADP binding"/>
    <property type="evidence" value="ECO:0007669"/>
    <property type="project" value="InterPro"/>
</dbReference>
<evidence type="ECO:0000313" key="29">
    <source>
        <dbReference type="EMBL" id="KIC63207.1"/>
    </source>
</evidence>
<keyword evidence="12" id="KW-0791">Threonine biosynthesis</keyword>
<keyword evidence="16" id="KW-0067">ATP-binding</keyword>
<evidence type="ECO:0000256" key="3">
    <source>
        <dbReference type="ARBA" id="ARBA00004986"/>
    </source>
</evidence>
<dbReference type="InterPro" id="IPR001341">
    <property type="entry name" value="Asp_kinase"/>
</dbReference>
<comment type="pathway">
    <text evidence="3">Amino-acid biosynthesis; L-methionine biosynthesis via de novo pathway; L-homoserine from L-aspartate: step 1/3.</text>
</comment>
<gene>
    <name evidence="29" type="ORF">RM51_09165</name>
</gene>
<organism evidence="29 30">
    <name type="scientific">Chryseobacterium taiwanense</name>
    <dbReference type="NCBI Taxonomy" id="363331"/>
    <lineage>
        <taxon>Bacteria</taxon>
        <taxon>Pseudomonadati</taxon>
        <taxon>Bacteroidota</taxon>
        <taxon>Flavobacteriia</taxon>
        <taxon>Flavobacteriales</taxon>
        <taxon>Weeksellaceae</taxon>
        <taxon>Chryseobacterium group</taxon>
        <taxon>Chryseobacterium</taxon>
    </lineage>
</organism>
<dbReference type="InterPro" id="IPR054352">
    <property type="entry name" value="ACT_Aspartokinase"/>
</dbReference>
<comment type="similarity">
    <text evidence="7">In the C-terminal section; belongs to the homoserine dehydrogenase family.</text>
</comment>
<keyword evidence="18" id="KW-0560">Oxidoreductase</keyword>
<evidence type="ECO:0000256" key="13">
    <source>
        <dbReference type="ARBA" id="ARBA00022723"/>
    </source>
</evidence>
<evidence type="ECO:0000256" key="9">
    <source>
        <dbReference type="ARBA" id="ARBA00011881"/>
    </source>
</evidence>
<dbReference type="InterPro" id="IPR019811">
    <property type="entry name" value="HDH_CS"/>
</dbReference>
<dbReference type="InterPro" id="IPR001342">
    <property type="entry name" value="HDH_cat"/>
</dbReference>
<dbReference type="UniPathway" id="UPA00051">
    <property type="reaction ID" value="UER00462"/>
</dbReference>
<dbReference type="SUPFAM" id="SSF55347">
    <property type="entry name" value="Glyceraldehyde-3-phosphate dehydrogenase-like, C-terminal domain"/>
    <property type="match status" value="1"/>
</dbReference>
<comment type="catalytic activity">
    <reaction evidence="27">
        <text>L-homoserine + NAD(+) = L-aspartate 4-semialdehyde + NADH + H(+)</text>
        <dbReference type="Rhea" id="RHEA:15757"/>
        <dbReference type="ChEBI" id="CHEBI:15378"/>
        <dbReference type="ChEBI" id="CHEBI:57476"/>
        <dbReference type="ChEBI" id="CHEBI:57540"/>
        <dbReference type="ChEBI" id="CHEBI:57945"/>
        <dbReference type="ChEBI" id="CHEBI:537519"/>
        <dbReference type="EC" id="1.1.1.3"/>
    </reaction>
    <physiologicalReaction direction="right-to-left" evidence="27">
        <dbReference type="Rhea" id="RHEA:15759"/>
    </physiologicalReaction>
</comment>
<evidence type="ECO:0000256" key="7">
    <source>
        <dbReference type="ARBA" id="ARBA00007952"/>
    </source>
</evidence>
<keyword evidence="23" id="KW-0511">Multifunctional enzyme</keyword>
<evidence type="ECO:0000256" key="11">
    <source>
        <dbReference type="ARBA" id="ARBA00022679"/>
    </source>
</evidence>
<keyword evidence="19" id="KW-0520">NAD</keyword>
<dbReference type="UniPathway" id="UPA00050">
    <property type="reaction ID" value="UER00063"/>
</dbReference>
<evidence type="ECO:0000256" key="15">
    <source>
        <dbReference type="ARBA" id="ARBA00022777"/>
    </source>
</evidence>
<keyword evidence="30" id="KW-1185">Reference proteome</keyword>
<dbReference type="Pfam" id="PF00742">
    <property type="entry name" value="Homoserine_dh"/>
    <property type="match status" value="1"/>
</dbReference>
<evidence type="ECO:0000256" key="6">
    <source>
        <dbReference type="ARBA" id="ARBA00005139"/>
    </source>
</evidence>
<dbReference type="SUPFAM" id="SSF53633">
    <property type="entry name" value="Carbamate kinase-like"/>
    <property type="match status" value="1"/>
</dbReference>
<dbReference type="InterPro" id="IPR018042">
    <property type="entry name" value="Aspartate_kinase_CS"/>
</dbReference>
<dbReference type="AlphaFoldDB" id="A0A0B4D3J1"/>
<evidence type="ECO:0000256" key="27">
    <source>
        <dbReference type="ARBA" id="ARBA00049031"/>
    </source>
</evidence>
<accession>A0A0B4D3J1</accession>
<dbReference type="CDD" id="cd04243">
    <property type="entry name" value="AAK_AK-HSDH-like"/>
    <property type="match status" value="1"/>
</dbReference>
<keyword evidence="11" id="KW-0808">Transferase</keyword>
<dbReference type="Gene3D" id="3.40.50.720">
    <property type="entry name" value="NAD(P)-binding Rossmann-like Domain"/>
    <property type="match status" value="1"/>
</dbReference>
<comment type="function">
    <text evidence="24">Bifunctional aspartate kinase and homoserine dehydrogenase that catalyzes the first and the third steps toward the synthesis of lysine, methionine and threonine from aspartate.</text>
</comment>
<dbReference type="Gene3D" id="1.20.120.1320">
    <property type="entry name" value="Aspartokinase, catalytic domain"/>
    <property type="match status" value="1"/>
</dbReference>
<evidence type="ECO:0000256" key="4">
    <source>
        <dbReference type="ARBA" id="ARBA00005056"/>
    </source>
</evidence>
<dbReference type="GO" id="GO:0004412">
    <property type="term" value="F:homoserine dehydrogenase activity"/>
    <property type="evidence" value="ECO:0007669"/>
    <property type="project" value="UniProtKB-EC"/>
</dbReference>
<evidence type="ECO:0000256" key="23">
    <source>
        <dbReference type="ARBA" id="ARBA00023268"/>
    </source>
</evidence>
<comment type="cofactor">
    <cofactor evidence="1">
        <name>a metal cation</name>
        <dbReference type="ChEBI" id="CHEBI:25213"/>
    </cofactor>
</comment>
<sequence length="816" mass="90426">MKVLKFGGTSVANAKNIVKVEDIIKKESLKNRVVVVVSALHGVTDQLIKAAKLASQSDENYLQIVKNLEEKHLNLVKELIPILDQSSWLSFVKKHFNDIEDICNGIFVLGEFTDRIKDKITSYGEFLSSNIIAARLQFEELDVIWMNTAENITTNSNYTNAKVNFEATERNLIQFLSENQNQIIIAPGFIARDEKGNSTTLGRGGSDYTAAIIASVISADELQIWTDVSGMMTSDPRLVSNAKPIAEISYAEAMELSHFGAKVLYPPTIQPVMVKNINLRIKNTFEPEAFGTLISHQLEKPNFENQQIAVGISNMSNIALLTLEGSGMIGIPGFSAKLFQCLSNEKVNVILITQSSSEHSITVAIHEKDVFNAKNAIDFAFEDDLKLKRVDPVKIETNLAIVALVGENMKSRSGVSAKMFGCLGNNGINIRAIAQGSSEKNISIVISEKDIKKAVNILHEEFFESEIKQVHLYICGTGNVGVKLIQQIYDQNEYLKENLLINLRITGLSNNRKMIFSHQGISENEFENFNQNGENASAEKFAQEIISRNLRNSIFVDVTASSDVPNIYEKLLKKSVNIVACNKIAASSEFENYKNLKNIARNHSCKFFFETNVGAGLPIIGTINDLIRSGDKITAIQAVLSGTLNFVFNNYGGSKPFSEIVAQAQKEGYTEPDPRLDLAGTDVARKILILAREAGYSLEFNEIKNESFLPEECMKGSVEDFYNALFKYETYFKNLFKKAKNDGKILKYVAEFKDGKAKVGLQHIAPESDLFHLYGKDNIVIFKTSRYSEQPLVVKGAGAGAEVTASGVFADIVRSV</sequence>
<evidence type="ECO:0000256" key="18">
    <source>
        <dbReference type="ARBA" id="ARBA00023002"/>
    </source>
</evidence>
<dbReference type="Pfam" id="PF03447">
    <property type="entry name" value="NAD_binding_3"/>
    <property type="match status" value="1"/>
</dbReference>
<keyword evidence="15 29" id="KW-0418">Kinase</keyword>
<evidence type="ECO:0000256" key="14">
    <source>
        <dbReference type="ARBA" id="ARBA00022741"/>
    </source>
</evidence>
<proteinExistence type="inferred from homology"/>
<keyword evidence="14" id="KW-0547">Nucleotide-binding</keyword>
<dbReference type="PANTHER" id="PTHR43070">
    <property type="match status" value="1"/>
</dbReference>
<dbReference type="InterPro" id="IPR011147">
    <property type="entry name" value="Bifunc_Aspkin/hSer_DH"/>
</dbReference>
<comment type="catalytic activity">
    <reaction evidence="26">
        <text>L-homoserine + NADP(+) = L-aspartate 4-semialdehyde + NADPH + H(+)</text>
        <dbReference type="Rhea" id="RHEA:15761"/>
        <dbReference type="ChEBI" id="CHEBI:15378"/>
        <dbReference type="ChEBI" id="CHEBI:57476"/>
        <dbReference type="ChEBI" id="CHEBI:57783"/>
        <dbReference type="ChEBI" id="CHEBI:58349"/>
        <dbReference type="ChEBI" id="CHEBI:537519"/>
        <dbReference type="EC" id="1.1.1.3"/>
    </reaction>
    <physiologicalReaction direction="right-to-left" evidence="26">
        <dbReference type="Rhea" id="RHEA:15763"/>
    </physiologicalReaction>
</comment>
<dbReference type="InterPro" id="IPR001048">
    <property type="entry name" value="Asp/Glu/Uridylate_kinase"/>
</dbReference>
<evidence type="ECO:0000256" key="10">
    <source>
        <dbReference type="ARBA" id="ARBA00022605"/>
    </source>
</evidence>
<keyword evidence="17" id="KW-0521">NADP</keyword>
<dbReference type="UniPathway" id="UPA00034">
    <property type="reaction ID" value="UER00015"/>
</dbReference>
<dbReference type="GO" id="GO:0004072">
    <property type="term" value="F:aspartate kinase activity"/>
    <property type="evidence" value="ECO:0007669"/>
    <property type="project" value="UniProtKB-EC"/>
</dbReference>
<comment type="catalytic activity">
    <reaction evidence="25">
        <text>L-aspartate + ATP = 4-phospho-L-aspartate + ADP</text>
        <dbReference type="Rhea" id="RHEA:23776"/>
        <dbReference type="ChEBI" id="CHEBI:29991"/>
        <dbReference type="ChEBI" id="CHEBI:30616"/>
        <dbReference type="ChEBI" id="CHEBI:57535"/>
        <dbReference type="ChEBI" id="CHEBI:456216"/>
        <dbReference type="EC" id="2.7.2.4"/>
    </reaction>
    <physiologicalReaction direction="left-to-right" evidence="25">
        <dbReference type="Rhea" id="RHEA:23777"/>
    </physiologicalReaction>
</comment>
<dbReference type="NCBIfam" id="TIGR00657">
    <property type="entry name" value="asp_kinases"/>
    <property type="match status" value="1"/>
</dbReference>
<evidence type="ECO:0000256" key="20">
    <source>
        <dbReference type="ARBA" id="ARBA00023053"/>
    </source>
</evidence>
<dbReference type="PANTHER" id="PTHR43070:SF3">
    <property type="entry name" value="HOMOSERINE DEHYDROGENASE"/>
    <property type="match status" value="1"/>
</dbReference>
<dbReference type="PIRSF" id="PIRSF000727">
    <property type="entry name" value="ThrA"/>
    <property type="match status" value="1"/>
</dbReference>
<keyword evidence="20" id="KW-0915">Sodium</keyword>
<dbReference type="CDD" id="cd04921">
    <property type="entry name" value="ACT_AKi-HSDH-ThrA-like_1"/>
    <property type="match status" value="1"/>
</dbReference>
<keyword evidence="10" id="KW-0028">Amino-acid biosynthesis</keyword>
<dbReference type="GO" id="GO:0046872">
    <property type="term" value="F:metal ion binding"/>
    <property type="evidence" value="ECO:0007669"/>
    <property type="project" value="UniProtKB-KW"/>
</dbReference>
<comment type="pathway">
    <text evidence="4">Amino-acid biosynthesis; L-threonine biosynthesis; L-threonine from L-aspartate: step 3/5.</text>
</comment>
<evidence type="ECO:0000256" key="24">
    <source>
        <dbReference type="ARBA" id="ARBA00044938"/>
    </source>
</evidence>
<dbReference type="EMBL" id="JWTA01000006">
    <property type="protein sequence ID" value="KIC63207.1"/>
    <property type="molecule type" value="Genomic_DNA"/>
</dbReference>
<evidence type="ECO:0000259" key="28">
    <source>
        <dbReference type="PROSITE" id="PS51671"/>
    </source>
</evidence>
<dbReference type="FunFam" id="3.30.360.10:FF:000006">
    <property type="entry name" value="Bifunctional aspartokinase/homoserine dehydrogenase"/>
    <property type="match status" value="1"/>
</dbReference>
<comment type="subunit">
    <text evidence="9">Homotetramer.</text>
</comment>
<dbReference type="NCBIfam" id="NF006959">
    <property type="entry name" value="PRK09436.1"/>
    <property type="match status" value="1"/>
</dbReference>
<dbReference type="Gene3D" id="3.30.360.10">
    <property type="entry name" value="Dihydrodipicolinate Reductase, domain 2"/>
    <property type="match status" value="1"/>
</dbReference>
<dbReference type="RefSeq" id="WP_039368003.1">
    <property type="nucleotide sequence ID" value="NZ_JWTA01000006.1"/>
</dbReference>
<evidence type="ECO:0000256" key="2">
    <source>
        <dbReference type="ARBA" id="ARBA00004766"/>
    </source>
</evidence>
<evidence type="ECO:0000256" key="1">
    <source>
        <dbReference type="ARBA" id="ARBA00001920"/>
    </source>
</evidence>
<dbReference type="InterPro" id="IPR049638">
    <property type="entry name" value="AK-HD"/>
</dbReference>
<evidence type="ECO:0000256" key="26">
    <source>
        <dbReference type="ARBA" id="ARBA00048841"/>
    </source>
</evidence>
<dbReference type="Pfam" id="PF00696">
    <property type="entry name" value="AA_kinase"/>
    <property type="match status" value="1"/>
</dbReference>
<evidence type="ECO:0000256" key="21">
    <source>
        <dbReference type="ARBA" id="ARBA00023154"/>
    </source>
</evidence>
<evidence type="ECO:0000256" key="8">
    <source>
        <dbReference type="ARBA" id="ARBA00010046"/>
    </source>
</evidence>
<evidence type="ECO:0000256" key="5">
    <source>
        <dbReference type="ARBA" id="ARBA00005062"/>
    </source>
</evidence>
<feature type="domain" description="ACT" evidence="28">
    <location>
        <begin position="404"/>
        <end position="482"/>
    </location>
</feature>
<dbReference type="Gene3D" id="3.40.1160.10">
    <property type="entry name" value="Acetylglutamate kinase-like"/>
    <property type="match status" value="1"/>
</dbReference>
<dbReference type="SUPFAM" id="SSF55021">
    <property type="entry name" value="ACT-like"/>
    <property type="match status" value="2"/>
</dbReference>
<dbReference type="InterPro" id="IPR005106">
    <property type="entry name" value="Asp/hSer_DH_NAD-bd"/>
</dbReference>
<dbReference type="InterPro" id="IPR045865">
    <property type="entry name" value="ACT-like_dom_sf"/>
</dbReference>
<dbReference type="GO" id="GO:0009090">
    <property type="term" value="P:homoserine biosynthetic process"/>
    <property type="evidence" value="ECO:0007669"/>
    <property type="project" value="UniProtKB-ARBA"/>
</dbReference>
<comment type="pathway">
    <text evidence="5">Amino-acid biosynthesis; L-methionine biosynthesis via de novo pathway; L-homoserine from L-aspartate: step 3/3.</text>
</comment>
<reference evidence="29 30" key="1">
    <citation type="submission" date="2014-12" db="EMBL/GenBank/DDBJ databases">
        <title>Genome sequencing of Chryseobacterium taiwanense TPW19.</title>
        <authorList>
            <person name="Tan P.W."/>
            <person name="Chan K.-G."/>
        </authorList>
    </citation>
    <scope>NUCLEOTIDE SEQUENCE [LARGE SCALE GENOMIC DNA]</scope>
    <source>
        <strain evidence="29 30">TPW19</strain>
    </source>
</reference>
<comment type="similarity">
    <text evidence="8">In the N-terminal section; belongs to the aspartokinase family.</text>
</comment>
<dbReference type="PROSITE" id="PS51671">
    <property type="entry name" value="ACT"/>
    <property type="match status" value="1"/>
</dbReference>
<protein>
    <submittedName>
        <fullName evidence="29">Aspartate kinase</fullName>
    </submittedName>
</protein>
<dbReference type="GO" id="GO:0009089">
    <property type="term" value="P:lysine biosynthetic process via diaminopimelate"/>
    <property type="evidence" value="ECO:0007669"/>
    <property type="project" value="UniProtKB-UniPathway"/>
</dbReference>
<dbReference type="GO" id="GO:0005524">
    <property type="term" value="F:ATP binding"/>
    <property type="evidence" value="ECO:0007669"/>
    <property type="project" value="UniProtKB-KW"/>
</dbReference>
<comment type="caution">
    <text evidence="29">The sequence shown here is derived from an EMBL/GenBank/DDBJ whole genome shotgun (WGS) entry which is preliminary data.</text>
</comment>
<evidence type="ECO:0000256" key="17">
    <source>
        <dbReference type="ARBA" id="ARBA00022857"/>
    </source>
</evidence>